<dbReference type="GO" id="GO:0005783">
    <property type="term" value="C:endoplasmic reticulum"/>
    <property type="evidence" value="ECO:0007669"/>
    <property type="project" value="TreeGrafter"/>
</dbReference>
<evidence type="ECO:0000256" key="5">
    <source>
        <dbReference type="ARBA" id="ARBA00036813"/>
    </source>
</evidence>
<evidence type="ECO:0000313" key="8">
    <source>
        <dbReference type="Proteomes" id="UP000253664"/>
    </source>
</evidence>
<comment type="catalytic activity">
    <reaction evidence="5">
        <text>a long-chain fatty acid + ATP + CoA = a long-chain fatty acyl-CoA + AMP + diphosphate</text>
        <dbReference type="Rhea" id="RHEA:15421"/>
        <dbReference type="ChEBI" id="CHEBI:30616"/>
        <dbReference type="ChEBI" id="CHEBI:33019"/>
        <dbReference type="ChEBI" id="CHEBI:57287"/>
        <dbReference type="ChEBI" id="CHEBI:57560"/>
        <dbReference type="ChEBI" id="CHEBI:83139"/>
        <dbReference type="ChEBI" id="CHEBI:456215"/>
        <dbReference type="EC" id="6.2.1.3"/>
    </reaction>
</comment>
<comment type="caution">
    <text evidence="7">The sequence shown here is derived from an EMBL/GenBank/DDBJ whole genome shotgun (WGS) entry which is preliminary data.</text>
</comment>
<dbReference type="EMBL" id="LKCN02000001">
    <property type="protein sequence ID" value="RCI16556.1"/>
    <property type="molecule type" value="Genomic_DNA"/>
</dbReference>
<dbReference type="PROSITE" id="PS00455">
    <property type="entry name" value="AMP_BINDING"/>
    <property type="match status" value="1"/>
</dbReference>
<dbReference type="Proteomes" id="UP000253664">
    <property type="component" value="Unassembled WGS sequence"/>
</dbReference>
<evidence type="ECO:0000259" key="6">
    <source>
        <dbReference type="Pfam" id="PF00501"/>
    </source>
</evidence>
<proteinExistence type="inferred from homology"/>
<feature type="domain" description="AMP-dependent synthetase/ligase" evidence="6">
    <location>
        <begin position="109"/>
        <end position="520"/>
    </location>
</feature>
<accession>A0A367LQ42</accession>
<evidence type="ECO:0000256" key="2">
    <source>
        <dbReference type="ARBA" id="ARBA00022598"/>
    </source>
</evidence>
<protein>
    <recommendedName>
        <fullName evidence="6">AMP-dependent synthetase/ligase domain-containing protein</fullName>
    </recommendedName>
</protein>
<keyword evidence="4" id="KW-0067">ATP-binding</keyword>
<keyword evidence="8" id="KW-1185">Reference proteome</keyword>
<dbReference type="GO" id="GO:0004467">
    <property type="term" value="F:long-chain fatty acid-CoA ligase activity"/>
    <property type="evidence" value="ECO:0007669"/>
    <property type="project" value="UniProtKB-EC"/>
</dbReference>
<name>A0A367LQ42_9HYPO</name>
<sequence length="723" mass="79358">MDYSTGIMPLHQVRKPPFTIDAPGYDKVPGETIPRRHPRAKDGLCNYPADDVRTVFDIVRRSSRLYPNHHAVGSRKLIKLHRETKTISKNVDGQIKQVEKEWQLFELTNYSFLTFHDYEKLILQLGAGLRKIGVTPEHKLHLFATTSRQWLSMSHACASQSISIVTAYDTLGESGVQHSLVQTKASFMFVDPHLLKTAKNPIKNSNVKTVIVNNSCIFAQGGEIQEFKQANPDLTVLTYEELRQLGEENMIDPQPAKPSDVFCIMYTSGSTGPPKGACITHEGLVAGVPLVTGLYTCVEECVTENEVILGYLPLAHIFEMTLENLVLYIGGTVGYGNPRTLADSSVTNCAGDMRELRPTVMVGVPQIWETVKKGVMSKLQSSSPVLRALFWGALNYKGFMSRNKLPMASLFDGIVFSKVRELTGGRVRFTMNGASGIADSTKEFLSLVIAPMLVGYGLTETCATGALGCPLEYSPDSIGPVAASIEVKLVSIPDIGYSTDAKVPQGEIWIRGMPVMTGYYDNPEETAKALTSDGWFKTGDVGEFDQSGHLRVIDRVKNLVKMQGGEYIALEKVESVYRGDHCVVNIMVHADSEHSRPIAVIMPNEKVLAQKAKALGVDEHQMHQDVKVRSAVLKDLQATGKKAGLTSLETIVGVVVTDEEWTPASATGKKAGLTSLETIVGVVVTDEEWTPASGLVTATQKLNRKVIRERFKKEIEACLKNCP</sequence>
<dbReference type="SUPFAM" id="SSF56801">
    <property type="entry name" value="Acetyl-CoA synthetase-like"/>
    <property type="match status" value="1"/>
</dbReference>
<dbReference type="Gene3D" id="3.40.50.12780">
    <property type="entry name" value="N-terminal domain of ligase-like"/>
    <property type="match status" value="1"/>
</dbReference>
<dbReference type="GO" id="GO:0005811">
    <property type="term" value="C:lipid droplet"/>
    <property type="evidence" value="ECO:0007669"/>
    <property type="project" value="TreeGrafter"/>
</dbReference>
<dbReference type="GO" id="GO:0005524">
    <property type="term" value="F:ATP binding"/>
    <property type="evidence" value="ECO:0007669"/>
    <property type="project" value="UniProtKB-KW"/>
</dbReference>
<comment type="similarity">
    <text evidence="1">Belongs to the ATP-dependent AMP-binding enzyme family.</text>
</comment>
<keyword evidence="3" id="KW-0547">Nucleotide-binding</keyword>
<evidence type="ECO:0000256" key="4">
    <source>
        <dbReference type="ARBA" id="ARBA00022840"/>
    </source>
</evidence>
<keyword evidence="2" id="KW-0436">Ligase</keyword>
<reference evidence="7 8" key="1">
    <citation type="journal article" date="2015" name="BMC Genomics">
        <title>Insights from the genome of Ophiocordyceps polyrhachis-furcata to pathogenicity and host specificity in insect fungi.</title>
        <authorList>
            <person name="Wichadakul D."/>
            <person name="Kobmoo N."/>
            <person name="Ingsriswang S."/>
            <person name="Tangphatsornruang S."/>
            <person name="Chantasingh D."/>
            <person name="Luangsa-ard J.J."/>
            <person name="Eurwilaichitr L."/>
        </authorList>
    </citation>
    <scope>NUCLEOTIDE SEQUENCE [LARGE SCALE GENOMIC DNA]</scope>
    <source>
        <strain evidence="7 8">BCC 54312</strain>
    </source>
</reference>
<dbReference type="Pfam" id="PF00501">
    <property type="entry name" value="AMP-binding"/>
    <property type="match status" value="1"/>
</dbReference>
<dbReference type="GO" id="GO:0005886">
    <property type="term" value="C:plasma membrane"/>
    <property type="evidence" value="ECO:0007669"/>
    <property type="project" value="TreeGrafter"/>
</dbReference>
<dbReference type="AlphaFoldDB" id="A0A367LQ42"/>
<dbReference type="InterPro" id="IPR000873">
    <property type="entry name" value="AMP-dep_synth/lig_dom"/>
</dbReference>
<dbReference type="PANTHER" id="PTHR43272">
    <property type="entry name" value="LONG-CHAIN-FATTY-ACID--COA LIGASE"/>
    <property type="match status" value="1"/>
</dbReference>
<dbReference type="OrthoDB" id="1700726at2759"/>
<dbReference type="GO" id="GO:0035336">
    <property type="term" value="P:long-chain fatty-acyl-CoA metabolic process"/>
    <property type="evidence" value="ECO:0007669"/>
    <property type="project" value="TreeGrafter"/>
</dbReference>
<dbReference type="InterPro" id="IPR042099">
    <property type="entry name" value="ANL_N_sf"/>
</dbReference>
<evidence type="ECO:0000313" key="7">
    <source>
        <dbReference type="EMBL" id="RCI16556.1"/>
    </source>
</evidence>
<evidence type="ECO:0000256" key="3">
    <source>
        <dbReference type="ARBA" id="ARBA00022741"/>
    </source>
</evidence>
<dbReference type="PANTHER" id="PTHR43272:SF83">
    <property type="entry name" value="ACYL-COA SYNTHETASE LONG-CHAIN, ISOFORM J"/>
    <property type="match status" value="1"/>
</dbReference>
<dbReference type="STRING" id="1330021.A0A367LQ42"/>
<evidence type="ECO:0000256" key="1">
    <source>
        <dbReference type="ARBA" id="ARBA00006432"/>
    </source>
</evidence>
<gene>
    <name evidence="7" type="ORF">L249_2785</name>
</gene>
<organism evidence="7 8">
    <name type="scientific">Ophiocordyceps polyrhachis-furcata BCC 54312</name>
    <dbReference type="NCBI Taxonomy" id="1330021"/>
    <lineage>
        <taxon>Eukaryota</taxon>
        <taxon>Fungi</taxon>
        <taxon>Dikarya</taxon>
        <taxon>Ascomycota</taxon>
        <taxon>Pezizomycotina</taxon>
        <taxon>Sordariomycetes</taxon>
        <taxon>Hypocreomycetidae</taxon>
        <taxon>Hypocreales</taxon>
        <taxon>Ophiocordycipitaceae</taxon>
        <taxon>Ophiocordyceps</taxon>
    </lineage>
</organism>
<dbReference type="InterPro" id="IPR020845">
    <property type="entry name" value="AMP-binding_CS"/>
</dbReference>